<evidence type="ECO:0000313" key="2">
    <source>
        <dbReference type="Proteomes" id="UP000684084"/>
    </source>
</evidence>
<accession>A0A916E7U4</accession>
<name>A0A916E7U4_9GLOM</name>
<evidence type="ECO:0000313" key="1">
    <source>
        <dbReference type="EMBL" id="CAB5367661.1"/>
    </source>
</evidence>
<dbReference type="Proteomes" id="UP000684084">
    <property type="component" value="Unassembled WGS sequence"/>
</dbReference>
<dbReference type="OrthoDB" id="10269985at2759"/>
<comment type="caution">
    <text evidence="1">The sequence shown here is derived from an EMBL/GenBank/DDBJ whole genome shotgun (WGS) entry which is preliminary data.</text>
</comment>
<reference evidence="1" key="1">
    <citation type="submission" date="2020-05" db="EMBL/GenBank/DDBJ databases">
        <authorList>
            <person name="Rincon C."/>
            <person name="Sanders R I."/>
            <person name="Robbins C."/>
            <person name="Chaturvedi A."/>
        </authorList>
    </citation>
    <scope>NUCLEOTIDE SEQUENCE</scope>
    <source>
        <strain evidence="1">CHB12</strain>
    </source>
</reference>
<proteinExistence type="predicted"/>
<protein>
    <submittedName>
        <fullName evidence="1">Uncharacterized protein</fullName>
    </submittedName>
</protein>
<gene>
    <name evidence="1" type="ORF">CHRIB12_LOCUS11368</name>
</gene>
<dbReference type="EMBL" id="CAGKOT010000024">
    <property type="protein sequence ID" value="CAB5367661.1"/>
    <property type="molecule type" value="Genomic_DNA"/>
</dbReference>
<organism evidence="1 2">
    <name type="scientific">Rhizophagus irregularis</name>
    <dbReference type="NCBI Taxonomy" id="588596"/>
    <lineage>
        <taxon>Eukaryota</taxon>
        <taxon>Fungi</taxon>
        <taxon>Fungi incertae sedis</taxon>
        <taxon>Mucoromycota</taxon>
        <taxon>Glomeromycotina</taxon>
        <taxon>Glomeromycetes</taxon>
        <taxon>Glomerales</taxon>
        <taxon>Glomeraceae</taxon>
        <taxon>Rhizophagus</taxon>
    </lineage>
</organism>
<dbReference type="AlphaFoldDB" id="A0A916E7U4"/>
<sequence>MGIDNMVYDDIIFEESTPVKVNWGVSLKMNITKEFTDPSQSEGQNFRKSRKIGKRGVTKHYIVISA</sequence>